<dbReference type="AlphaFoldDB" id="A0A1W4XD80"/>
<evidence type="ECO:0000259" key="10">
    <source>
        <dbReference type="PROSITE" id="PS50157"/>
    </source>
</evidence>
<dbReference type="FunFam" id="3.30.160.60:FF:000065">
    <property type="entry name" value="B-cell CLL/lymphoma 6, member B"/>
    <property type="match status" value="1"/>
</dbReference>
<organism evidence="12 13">
    <name type="scientific">Agrilus planipennis</name>
    <name type="common">Emerald ash borer</name>
    <name type="synonym">Agrilus marcopoli</name>
    <dbReference type="NCBI Taxonomy" id="224129"/>
    <lineage>
        <taxon>Eukaryota</taxon>
        <taxon>Metazoa</taxon>
        <taxon>Ecdysozoa</taxon>
        <taxon>Arthropoda</taxon>
        <taxon>Hexapoda</taxon>
        <taxon>Insecta</taxon>
        <taxon>Pterygota</taxon>
        <taxon>Neoptera</taxon>
        <taxon>Endopterygota</taxon>
        <taxon>Coleoptera</taxon>
        <taxon>Polyphaga</taxon>
        <taxon>Elateriformia</taxon>
        <taxon>Buprestoidea</taxon>
        <taxon>Buprestidae</taxon>
        <taxon>Agrilinae</taxon>
        <taxon>Agrilus</taxon>
    </lineage>
</organism>
<dbReference type="RefSeq" id="XP_018330747.1">
    <property type="nucleotide sequence ID" value="XM_018475245.1"/>
</dbReference>
<evidence type="ECO:0000256" key="5">
    <source>
        <dbReference type="ARBA" id="ARBA00022833"/>
    </source>
</evidence>
<keyword evidence="3" id="KW-0677">Repeat</keyword>
<evidence type="ECO:0000256" key="7">
    <source>
        <dbReference type="PROSITE-ProRule" id="PRU00042"/>
    </source>
</evidence>
<dbReference type="PROSITE" id="PS00028">
    <property type="entry name" value="ZINC_FINGER_C2H2_1"/>
    <property type="match status" value="10"/>
</dbReference>
<keyword evidence="2 8" id="KW-0479">Metal-binding</keyword>
<feature type="domain" description="C2H2-type" evidence="10">
    <location>
        <begin position="242"/>
        <end position="270"/>
    </location>
</feature>
<evidence type="ECO:0000256" key="4">
    <source>
        <dbReference type="ARBA" id="ARBA00022771"/>
    </source>
</evidence>
<dbReference type="FunFam" id="3.30.160.60:FF:000100">
    <property type="entry name" value="Zinc finger 45-like"/>
    <property type="match status" value="1"/>
</dbReference>
<keyword evidence="6" id="KW-0539">Nucleus</keyword>
<dbReference type="PANTHER" id="PTHR24394">
    <property type="entry name" value="ZINC FINGER PROTEIN"/>
    <property type="match status" value="1"/>
</dbReference>
<dbReference type="GO" id="GO:0000981">
    <property type="term" value="F:DNA-binding transcription factor activity, RNA polymerase II-specific"/>
    <property type="evidence" value="ECO:0007669"/>
    <property type="project" value="TreeGrafter"/>
</dbReference>
<evidence type="ECO:0000313" key="12">
    <source>
        <dbReference type="Proteomes" id="UP000192223"/>
    </source>
</evidence>
<dbReference type="Gene3D" id="3.30.160.60">
    <property type="entry name" value="Classic Zinc Finger"/>
    <property type="match status" value="8"/>
</dbReference>
<protein>
    <submittedName>
        <fullName evidence="13">Gastrula zinc finger protein XlCGF57.1</fullName>
    </submittedName>
</protein>
<feature type="domain" description="C2H2-type" evidence="10">
    <location>
        <begin position="271"/>
        <end position="293"/>
    </location>
</feature>
<dbReference type="InParanoid" id="A0A1W4XD80"/>
<feature type="binding site" evidence="8">
    <location>
        <position position="8"/>
    </location>
    <ligand>
        <name>Zn(2+)</name>
        <dbReference type="ChEBI" id="CHEBI:29105"/>
    </ligand>
</feature>
<dbReference type="InterPro" id="IPR012934">
    <property type="entry name" value="Znf_AD"/>
</dbReference>
<feature type="domain" description="C2H2-type" evidence="10">
    <location>
        <begin position="358"/>
        <end position="385"/>
    </location>
</feature>
<reference evidence="13" key="1">
    <citation type="submission" date="2025-08" db="UniProtKB">
        <authorList>
            <consortium name="RefSeq"/>
        </authorList>
    </citation>
    <scope>IDENTIFICATION</scope>
    <source>
        <tissue evidence="13">Entire body</tissue>
    </source>
</reference>
<evidence type="ECO:0000313" key="13">
    <source>
        <dbReference type="RefSeq" id="XP_018330747.1"/>
    </source>
</evidence>
<dbReference type="GO" id="GO:0048598">
    <property type="term" value="P:embryonic morphogenesis"/>
    <property type="evidence" value="ECO:0007669"/>
    <property type="project" value="UniProtKB-ARBA"/>
</dbReference>
<name>A0A1W4XD80_AGRPL</name>
<dbReference type="OrthoDB" id="40579at2759"/>
<dbReference type="SMART" id="SM00355">
    <property type="entry name" value="ZnF_C2H2"/>
    <property type="match status" value="10"/>
</dbReference>
<dbReference type="FunFam" id="3.30.160.60:FF:000446">
    <property type="entry name" value="Zinc finger protein"/>
    <property type="match status" value="1"/>
</dbReference>
<dbReference type="SMART" id="SM00868">
    <property type="entry name" value="zf-AD"/>
    <property type="match status" value="1"/>
</dbReference>
<dbReference type="GO" id="GO:0008270">
    <property type="term" value="F:zinc ion binding"/>
    <property type="evidence" value="ECO:0007669"/>
    <property type="project" value="UniProtKB-UniRule"/>
</dbReference>
<feature type="binding site" evidence="8">
    <location>
        <position position="50"/>
    </location>
    <ligand>
        <name>Zn(2+)</name>
        <dbReference type="ChEBI" id="CHEBI:29105"/>
    </ligand>
</feature>
<feature type="domain" description="C2H2-type" evidence="10">
    <location>
        <begin position="386"/>
        <end position="413"/>
    </location>
</feature>
<feature type="domain" description="C2H2-type" evidence="10">
    <location>
        <begin position="302"/>
        <end position="329"/>
    </location>
</feature>
<feature type="region of interest" description="Disordered" evidence="9">
    <location>
        <begin position="473"/>
        <end position="503"/>
    </location>
</feature>
<dbReference type="STRING" id="224129.A0A1W4XD80"/>
<feature type="domain" description="C2H2-type" evidence="10">
    <location>
        <begin position="330"/>
        <end position="357"/>
    </location>
</feature>
<evidence type="ECO:0000256" key="8">
    <source>
        <dbReference type="PROSITE-ProRule" id="PRU01263"/>
    </source>
</evidence>
<dbReference type="PANTHER" id="PTHR24394:SF29">
    <property type="entry name" value="MYONEURIN"/>
    <property type="match status" value="1"/>
</dbReference>
<evidence type="ECO:0000256" key="3">
    <source>
        <dbReference type="ARBA" id="ARBA00022737"/>
    </source>
</evidence>
<dbReference type="FunFam" id="3.30.160.60:FF:000774">
    <property type="entry name" value="Zinc finger protein"/>
    <property type="match status" value="1"/>
</dbReference>
<evidence type="ECO:0000256" key="1">
    <source>
        <dbReference type="ARBA" id="ARBA00004123"/>
    </source>
</evidence>
<dbReference type="InterPro" id="IPR036236">
    <property type="entry name" value="Znf_C2H2_sf"/>
</dbReference>
<sequence length="538" mass="61658">METLCRLCALPQEDLITVLEEMDTRSKILHLLQVNINSEDHLPVAVCCACRNNVLNMWEFHQQVQHAQQFLNEHLNKQETFDKKNAPCSKTVSKQDLYPPTSVNSTVIVNEAITNINSQTVFNNTISTIKISKTNKGRKVIPKKKNNRKDLFSVDILDVREAEWHEDGSVTFPNGTVDGWDAYPWSCSECDEQMPNSYELKQHFLSHHSRPVHYRCVDCPKIYTKLSPFAAHVRAHRQSLRFCCETCMKWFGTTAALDQHRNAAHCDGRPLSCTTCGKRFRVQSSLATHLRSHLPAELKNRHQCDQCPKKFGTRPNLLAHRRIHTGVRDYTCDQCGKSFVQKGNLDNHMLTHSAVRPFSCIICGKTFKTSVRLKKHSLVHSGAKPYQCEECGRQFREKGTLREHLRIHTGAMPYSCEFCGKAFRFKGILTTHRRQHTGERPYSCLECQHHFTNWPNYNKHMKRRHGINTSVTVRKPQNIPPTGMPQKNPPGTVLASPHFSTAEPPQTNLAEVAAVQQFYPTAVLNIYNLPEEMLQQRI</sequence>
<feature type="binding site" evidence="8">
    <location>
        <position position="5"/>
    </location>
    <ligand>
        <name>Zn(2+)</name>
        <dbReference type="ChEBI" id="CHEBI:29105"/>
    </ligand>
</feature>
<dbReference type="KEGG" id="apln:108740781"/>
<dbReference type="PROSITE" id="PS50157">
    <property type="entry name" value="ZINC_FINGER_C2H2_2"/>
    <property type="match status" value="9"/>
</dbReference>
<gene>
    <name evidence="13" type="primary">LOC108740781</name>
</gene>
<evidence type="ECO:0000256" key="9">
    <source>
        <dbReference type="SAM" id="MobiDB-lite"/>
    </source>
</evidence>
<dbReference type="Proteomes" id="UP000192223">
    <property type="component" value="Unplaced"/>
</dbReference>
<feature type="domain" description="C2H2-type" evidence="10">
    <location>
        <begin position="442"/>
        <end position="465"/>
    </location>
</feature>
<dbReference type="Gene3D" id="3.40.1800.20">
    <property type="match status" value="1"/>
</dbReference>
<evidence type="ECO:0000256" key="6">
    <source>
        <dbReference type="ARBA" id="ARBA00023242"/>
    </source>
</evidence>
<feature type="binding site" evidence="8">
    <location>
        <position position="47"/>
    </location>
    <ligand>
        <name>Zn(2+)</name>
        <dbReference type="ChEBI" id="CHEBI:29105"/>
    </ligand>
</feature>
<proteinExistence type="predicted"/>
<feature type="domain" description="ZAD" evidence="11">
    <location>
        <begin position="3"/>
        <end position="74"/>
    </location>
</feature>
<dbReference type="FunFam" id="3.30.160.60:FF:000624">
    <property type="entry name" value="zinc finger protein 697"/>
    <property type="match status" value="1"/>
</dbReference>
<evidence type="ECO:0000259" key="11">
    <source>
        <dbReference type="PROSITE" id="PS51915"/>
    </source>
</evidence>
<comment type="subcellular location">
    <subcellularLocation>
        <location evidence="1">Nucleus</location>
    </subcellularLocation>
</comment>
<dbReference type="SUPFAM" id="SSF57667">
    <property type="entry name" value="beta-beta-alpha zinc fingers"/>
    <property type="match status" value="6"/>
</dbReference>
<keyword evidence="4 7" id="KW-0863">Zinc-finger</keyword>
<keyword evidence="12" id="KW-1185">Reference proteome</keyword>
<dbReference type="PROSITE" id="PS51915">
    <property type="entry name" value="ZAD"/>
    <property type="match status" value="1"/>
</dbReference>
<feature type="domain" description="C2H2-type" evidence="10">
    <location>
        <begin position="214"/>
        <end position="236"/>
    </location>
</feature>
<accession>A0A1W4XD80</accession>
<dbReference type="SUPFAM" id="SSF57716">
    <property type="entry name" value="Glucocorticoid receptor-like (DNA-binding domain)"/>
    <property type="match status" value="1"/>
</dbReference>
<dbReference type="GO" id="GO:0005634">
    <property type="term" value="C:nucleus"/>
    <property type="evidence" value="ECO:0007669"/>
    <property type="project" value="UniProtKB-SubCell"/>
</dbReference>
<dbReference type="InterPro" id="IPR013087">
    <property type="entry name" value="Znf_C2H2_type"/>
</dbReference>
<evidence type="ECO:0000256" key="2">
    <source>
        <dbReference type="ARBA" id="ARBA00022723"/>
    </source>
</evidence>
<dbReference type="FunFam" id="3.30.160.60:FF:001498">
    <property type="entry name" value="Zinc finger protein 404"/>
    <property type="match status" value="1"/>
</dbReference>
<dbReference type="GeneID" id="108740781"/>
<feature type="domain" description="C2H2-type" evidence="10">
    <location>
        <begin position="414"/>
        <end position="441"/>
    </location>
</feature>
<keyword evidence="5 8" id="KW-0862">Zinc</keyword>
<dbReference type="Pfam" id="PF00096">
    <property type="entry name" value="zf-C2H2"/>
    <property type="match status" value="7"/>
</dbReference>
<dbReference type="Pfam" id="PF07776">
    <property type="entry name" value="zf-AD"/>
    <property type="match status" value="1"/>
</dbReference>